<sequence>MFETLLTLLGKASITNSYYDQIKAICQQIETLEWLLTPIQFTPVAHFDSEIHKVAADGNCLYNSIMCLSGSTALTPSELRVRTLNELVKNEIFYNNRFMHIIGPLNEAMKNVARNFAFSELYEIAALSNVLKCNIRSIYPTIDYRPHLKIMNSTFEHAQSNAGNWSPNHFVPLLLPSGNSQSQNHLAQPKISGSGSTPTKATTKNNSLTQVRIPQFNQEDDETRSFQVPSTVIMTTNEIITPRTKRRLQLAETCASVESTIVEQKRIQARERMAAKRAAATPEEAERQRTLARERSAARRAAAIPEEAERQRTLARESRAAVTTDEAERQRILARERSAVRRAAATPEEADRQRILARERSAARRAAAIPEEADRQRILARERRAAATPDEAERQRMLARERSASRRAALTQEKAEQQRTLARDRSAARRALLTSEEVEQQRSIDREIHAARRGALTPKEVEQQRTLAVDRSMAKRATATPIEAEEQRVLSRERTATRRAARVSEEAKQQQTVAYKTARLQKTVKQKQTVMKRKPNQDAKVDWPKPVDMDCK</sequence>
<dbReference type="Proteomes" id="UP000663866">
    <property type="component" value="Unassembled WGS sequence"/>
</dbReference>
<feature type="compositionally biased region" description="Basic and acidic residues" evidence="1">
    <location>
        <begin position="413"/>
        <end position="427"/>
    </location>
</feature>
<feature type="compositionally biased region" description="Basic and acidic residues" evidence="1">
    <location>
        <begin position="382"/>
        <end position="404"/>
    </location>
</feature>
<evidence type="ECO:0000259" key="2">
    <source>
        <dbReference type="PROSITE" id="PS50802"/>
    </source>
</evidence>
<feature type="compositionally biased region" description="Basic and acidic residues" evidence="1">
    <location>
        <begin position="485"/>
        <end position="508"/>
    </location>
</feature>
<dbReference type="PROSITE" id="PS50802">
    <property type="entry name" value="OTU"/>
    <property type="match status" value="1"/>
</dbReference>
<feature type="compositionally biased region" description="Basic and acidic residues" evidence="1">
    <location>
        <begin position="535"/>
        <end position="552"/>
    </location>
</feature>
<feature type="region of interest" description="Disordered" evidence="1">
    <location>
        <begin position="382"/>
        <end position="445"/>
    </location>
</feature>
<feature type="compositionally biased region" description="Basic and acidic residues" evidence="1">
    <location>
        <begin position="284"/>
        <end position="297"/>
    </location>
</feature>
<dbReference type="EMBL" id="CAJOBG010005035">
    <property type="protein sequence ID" value="CAF4136816.1"/>
    <property type="molecule type" value="Genomic_DNA"/>
</dbReference>
<dbReference type="AlphaFoldDB" id="A0A819X8B0"/>
<dbReference type="Gene3D" id="3.90.70.80">
    <property type="match status" value="1"/>
</dbReference>
<name>A0A819X8B0_9BILA</name>
<evidence type="ECO:0000313" key="3">
    <source>
        <dbReference type="EMBL" id="CAF4136816.1"/>
    </source>
</evidence>
<protein>
    <recommendedName>
        <fullName evidence="2">OTU domain-containing protein</fullName>
    </recommendedName>
</protein>
<feature type="domain" description="OTU" evidence="2">
    <location>
        <begin position="49"/>
        <end position="176"/>
    </location>
</feature>
<gene>
    <name evidence="3" type="ORF">OVN521_LOCUS22839</name>
</gene>
<evidence type="ECO:0000313" key="4">
    <source>
        <dbReference type="Proteomes" id="UP000663866"/>
    </source>
</evidence>
<evidence type="ECO:0000256" key="1">
    <source>
        <dbReference type="SAM" id="MobiDB-lite"/>
    </source>
</evidence>
<keyword evidence="4" id="KW-1185">Reference proteome</keyword>
<feature type="non-terminal residue" evidence="3">
    <location>
        <position position="1"/>
    </location>
</feature>
<organism evidence="3 4">
    <name type="scientific">Rotaria magnacalcarata</name>
    <dbReference type="NCBI Taxonomy" id="392030"/>
    <lineage>
        <taxon>Eukaryota</taxon>
        <taxon>Metazoa</taxon>
        <taxon>Spiralia</taxon>
        <taxon>Gnathifera</taxon>
        <taxon>Rotifera</taxon>
        <taxon>Eurotatoria</taxon>
        <taxon>Bdelloidea</taxon>
        <taxon>Philodinida</taxon>
        <taxon>Philodinidae</taxon>
        <taxon>Rotaria</taxon>
    </lineage>
</organism>
<feature type="region of interest" description="Disordered" evidence="1">
    <location>
        <begin position="178"/>
        <end position="203"/>
    </location>
</feature>
<feature type="compositionally biased region" description="Basic and acidic residues" evidence="1">
    <location>
        <begin position="307"/>
        <end position="319"/>
    </location>
</feature>
<comment type="caution">
    <text evidence="3">The sequence shown here is derived from an EMBL/GenBank/DDBJ whole genome shotgun (WGS) entry which is preliminary data.</text>
</comment>
<dbReference type="Pfam" id="PF02338">
    <property type="entry name" value="OTU"/>
    <property type="match status" value="1"/>
</dbReference>
<reference evidence="3" key="1">
    <citation type="submission" date="2021-02" db="EMBL/GenBank/DDBJ databases">
        <authorList>
            <person name="Nowell W R."/>
        </authorList>
    </citation>
    <scope>NUCLEOTIDE SEQUENCE</scope>
</reference>
<accession>A0A819X8B0</accession>
<feature type="region of interest" description="Disordered" evidence="1">
    <location>
        <begin position="274"/>
        <end position="328"/>
    </location>
</feature>
<dbReference type="InterPro" id="IPR003323">
    <property type="entry name" value="OTU_dom"/>
</dbReference>
<feature type="region of interest" description="Disordered" evidence="1">
    <location>
        <begin position="471"/>
        <end position="552"/>
    </location>
</feature>
<proteinExistence type="predicted"/>
<feature type="compositionally biased region" description="Basic residues" evidence="1">
    <location>
        <begin position="522"/>
        <end position="534"/>
    </location>
</feature>